<reference evidence="1" key="1">
    <citation type="submission" date="2022-08" db="EMBL/GenBank/DDBJ databases">
        <title>Alicyclobacillus dauci DSM2870, complete genome.</title>
        <authorList>
            <person name="Wang Q."/>
            <person name="Cai R."/>
            <person name="Wang Z."/>
        </authorList>
    </citation>
    <scope>NUCLEOTIDE SEQUENCE</scope>
    <source>
        <strain evidence="1">DSM 28700</strain>
    </source>
</reference>
<evidence type="ECO:0000313" key="2">
    <source>
        <dbReference type="Proteomes" id="UP001164803"/>
    </source>
</evidence>
<dbReference type="EMBL" id="CP104064">
    <property type="protein sequence ID" value="WAH35072.1"/>
    <property type="molecule type" value="Genomic_DNA"/>
</dbReference>
<dbReference type="Proteomes" id="UP001164803">
    <property type="component" value="Chromosome"/>
</dbReference>
<name>A0ABY6YX38_9BACL</name>
<dbReference type="RefSeq" id="WP_268041925.1">
    <property type="nucleotide sequence ID" value="NZ_CP104064.1"/>
</dbReference>
<protein>
    <recommendedName>
        <fullName evidence="3">Transposase</fullName>
    </recommendedName>
</protein>
<proteinExistence type="predicted"/>
<gene>
    <name evidence="1" type="ORF">NZD86_12110</name>
</gene>
<keyword evidence="2" id="KW-1185">Reference proteome</keyword>
<accession>A0ABY6YX38</accession>
<evidence type="ECO:0008006" key="3">
    <source>
        <dbReference type="Google" id="ProtNLM"/>
    </source>
</evidence>
<sequence length="40" mass="4510">MWPRLILHITNKFVRINPADPMTQSNLHDVVQLISALLGG</sequence>
<organism evidence="1 2">
    <name type="scientific">Alicyclobacillus dauci</name>
    <dbReference type="NCBI Taxonomy" id="1475485"/>
    <lineage>
        <taxon>Bacteria</taxon>
        <taxon>Bacillati</taxon>
        <taxon>Bacillota</taxon>
        <taxon>Bacilli</taxon>
        <taxon>Bacillales</taxon>
        <taxon>Alicyclobacillaceae</taxon>
        <taxon>Alicyclobacillus</taxon>
    </lineage>
</organism>
<evidence type="ECO:0000313" key="1">
    <source>
        <dbReference type="EMBL" id="WAH35072.1"/>
    </source>
</evidence>